<feature type="domain" description="Glutaredoxin" evidence="1">
    <location>
        <begin position="285"/>
        <end position="353"/>
    </location>
</feature>
<dbReference type="PROSITE" id="PS51354">
    <property type="entry name" value="GLUTAREDOXIN_2"/>
    <property type="match status" value="1"/>
</dbReference>
<evidence type="ECO:0000313" key="3">
    <source>
        <dbReference type="Proteomes" id="UP000631114"/>
    </source>
</evidence>
<dbReference type="Gene3D" id="3.40.30.10">
    <property type="entry name" value="Glutaredoxin"/>
    <property type="match status" value="1"/>
</dbReference>
<dbReference type="InterPro" id="IPR036249">
    <property type="entry name" value="Thioredoxin-like_sf"/>
</dbReference>
<dbReference type="FunFam" id="3.40.30.10:FF:000273">
    <property type="entry name" value="Glutaredoxin family protein"/>
    <property type="match status" value="1"/>
</dbReference>
<dbReference type="CDD" id="cd03031">
    <property type="entry name" value="GRX_GRX_like"/>
    <property type="match status" value="1"/>
</dbReference>
<accession>A0A835MDW2</accession>
<dbReference type="EMBL" id="JADFTS010000001">
    <property type="protein sequence ID" value="KAF9626092.1"/>
    <property type="molecule type" value="Genomic_DNA"/>
</dbReference>
<reference evidence="2 3" key="1">
    <citation type="submission" date="2020-10" db="EMBL/GenBank/DDBJ databases">
        <title>The Coptis chinensis genome and diversification of protoberbering-type alkaloids.</title>
        <authorList>
            <person name="Wang B."/>
            <person name="Shu S."/>
            <person name="Song C."/>
            <person name="Liu Y."/>
        </authorList>
    </citation>
    <scope>NUCLEOTIDE SEQUENCE [LARGE SCALE GENOMIC DNA]</scope>
    <source>
        <strain evidence="2">HL-2020</strain>
        <tissue evidence="2">Leaf</tissue>
    </source>
</reference>
<proteinExistence type="predicted"/>
<dbReference type="Pfam" id="PF00462">
    <property type="entry name" value="Glutaredoxin"/>
    <property type="match status" value="1"/>
</dbReference>
<dbReference type="SUPFAM" id="SSF52833">
    <property type="entry name" value="Thioredoxin-like"/>
    <property type="match status" value="1"/>
</dbReference>
<gene>
    <name evidence="2" type="ORF">IFM89_030760</name>
</gene>
<name>A0A835MDW2_9MAGN</name>
<dbReference type="InterPro" id="IPR002109">
    <property type="entry name" value="Glutaredoxin"/>
</dbReference>
<evidence type="ECO:0000259" key="1">
    <source>
        <dbReference type="Pfam" id="PF00462"/>
    </source>
</evidence>
<sequence>MGCASSKETRCKHCQTPYSPLARSYSVPVHHPALRKGDSYHVVALTSSTLGSIPLDAIDQIHFNDRTIITTDNNNKSDSNNDYIGGMKSEDFMTEVLQAKNWSNMIEEKIPKVIPRTPIRTPPGEPETINTWEMMEGLDEYSPLRLANILDRSFSFHAVSSKGPTDHLELHKENGIDSPTLVPSKLKVQENGTESPKPEWLQMVDNDPNSNLSTFISEFDPEIVSQFRKALEEISPVAAVHLKSPEREKIPFSRDLSKEFVDTKKVDDDIITLTNCPPCGEDKVVIYFTSLRGVRKTYEDCCQVRVIFKGFTIRIDERDVSMHYGFREELKELLGESGNSGALPRIFVKGKYIGGVEEIKQLHEDGKLEKLVEGCVLVEEGNGCGACELCGDIRFVPCDRCSGSCKIYCEDDVDDEYEGEDSVGEFQRCPDCNENGIIRCPVCCY</sequence>
<comment type="caution">
    <text evidence="2">The sequence shown here is derived from an EMBL/GenBank/DDBJ whole genome shotgun (WGS) entry which is preliminary data.</text>
</comment>
<dbReference type="OrthoDB" id="423313at2759"/>
<dbReference type="Pfam" id="PF23733">
    <property type="entry name" value="GRXCR1-2_C"/>
    <property type="match status" value="1"/>
</dbReference>
<evidence type="ECO:0000313" key="2">
    <source>
        <dbReference type="EMBL" id="KAF9626092.1"/>
    </source>
</evidence>
<dbReference type="PANTHER" id="PTHR45669">
    <property type="entry name" value="GLUTAREDOXIN DOMAIN-CONTAINING CYSTEINE-RICH PROTEIN CG12206-RELATED"/>
    <property type="match status" value="1"/>
</dbReference>
<dbReference type="AlphaFoldDB" id="A0A835MDW2"/>
<dbReference type="Proteomes" id="UP000631114">
    <property type="component" value="Unassembled WGS sequence"/>
</dbReference>
<keyword evidence="3" id="KW-1185">Reference proteome</keyword>
<dbReference type="PANTHER" id="PTHR45669:SF30">
    <property type="entry name" value="OS04G0641300 PROTEIN"/>
    <property type="match status" value="1"/>
</dbReference>
<protein>
    <recommendedName>
        <fullName evidence="1">Glutaredoxin domain-containing protein</fullName>
    </recommendedName>
</protein>
<organism evidence="2 3">
    <name type="scientific">Coptis chinensis</name>
    <dbReference type="NCBI Taxonomy" id="261450"/>
    <lineage>
        <taxon>Eukaryota</taxon>
        <taxon>Viridiplantae</taxon>
        <taxon>Streptophyta</taxon>
        <taxon>Embryophyta</taxon>
        <taxon>Tracheophyta</taxon>
        <taxon>Spermatophyta</taxon>
        <taxon>Magnoliopsida</taxon>
        <taxon>Ranunculales</taxon>
        <taxon>Ranunculaceae</taxon>
        <taxon>Coptidoideae</taxon>
        <taxon>Coptis</taxon>
    </lineage>
</organism>